<dbReference type="CDD" id="cd22152">
    <property type="entry name" value="F-box_AtAFR-like"/>
    <property type="match status" value="1"/>
</dbReference>
<name>A0ABQ8BNW5_BRANA</name>
<dbReference type="InterPro" id="IPR050354">
    <property type="entry name" value="F-box/kelch-repeat_ARATH"/>
</dbReference>
<accession>A0ABQ8BNW5</accession>
<comment type="caution">
    <text evidence="2">The sequence shown here is derived from an EMBL/GenBank/DDBJ whole genome shotgun (WGS) entry which is preliminary data.</text>
</comment>
<feature type="domain" description="F-box" evidence="1">
    <location>
        <begin position="16"/>
        <end position="62"/>
    </location>
</feature>
<dbReference type="PANTHER" id="PTHR24414">
    <property type="entry name" value="F-BOX/KELCH-REPEAT PROTEIN SKIP4"/>
    <property type="match status" value="1"/>
</dbReference>
<evidence type="ECO:0000313" key="2">
    <source>
        <dbReference type="EMBL" id="KAH0906536.1"/>
    </source>
</evidence>
<organism evidence="2 3">
    <name type="scientific">Brassica napus</name>
    <name type="common">Rape</name>
    <dbReference type="NCBI Taxonomy" id="3708"/>
    <lineage>
        <taxon>Eukaryota</taxon>
        <taxon>Viridiplantae</taxon>
        <taxon>Streptophyta</taxon>
        <taxon>Embryophyta</taxon>
        <taxon>Tracheophyta</taxon>
        <taxon>Spermatophyta</taxon>
        <taxon>Magnoliopsida</taxon>
        <taxon>eudicotyledons</taxon>
        <taxon>Gunneridae</taxon>
        <taxon>Pentapetalae</taxon>
        <taxon>rosids</taxon>
        <taxon>malvids</taxon>
        <taxon>Brassicales</taxon>
        <taxon>Brassicaceae</taxon>
        <taxon>Brassiceae</taxon>
        <taxon>Brassica</taxon>
    </lineage>
</organism>
<dbReference type="SMART" id="SM00256">
    <property type="entry name" value="FBOX"/>
    <property type="match status" value="1"/>
</dbReference>
<dbReference type="EMBL" id="JAGKQM010000010">
    <property type="protein sequence ID" value="KAH0906536.1"/>
    <property type="molecule type" value="Genomic_DNA"/>
</dbReference>
<dbReference type="PROSITE" id="PS50181">
    <property type="entry name" value="FBOX"/>
    <property type="match status" value="1"/>
</dbReference>
<dbReference type="PANTHER" id="PTHR24414:SF136">
    <property type="entry name" value="GENOME ASSEMBLY, CHROMOSOME: A08"/>
    <property type="match status" value="1"/>
</dbReference>
<dbReference type="Pfam" id="PF00646">
    <property type="entry name" value="F-box"/>
    <property type="match status" value="1"/>
</dbReference>
<proteinExistence type="predicted"/>
<dbReference type="Gene3D" id="1.20.1280.50">
    <property type="match status" value="1"/>
</dbReference>
<gene>
    <name evidence="2" type="ORF">HID58_038363</name>
</gene>
<dbReference type="SUPFAM" id="SSF81383">
    <property type="entry name" value="F-box domain"/>
    <property type="match status" value="1"/>
</dbReference>
<dbReference type="Proteomes" id="UP000824890">
    <property type="component" value="Unassembled WGS sequence"/>
</dbReference>
<dbReference type="InterPro" id="IPR036047">
    <property type="entry name" value="F-box-like_dom_sf"/>
</dbReference>
<sequence>MFLFRMSENMEQSPPSLLIPSLPDDVTVDIVARVPRSHYPSLSLVSKSFRKLIASTKLYKRRSQLGITEHSV</sequence>
<protein>
    <recommendedName>
        <fullName evidence="1">F-box domain-containing protein</fullName>
    </recommendedName>
</protein>
<evidence type="ECO:0000259" key="1">
    <source>
        <dbReference type="PROSITE" id="PS50181"/>
    </source>
</evidence>
<evidence type="ECO:0000313" key="3">
    <source>
        <dbReference type="Proteomes" id="UP000824890"/>
    </source>
</evidence>
<dbReference type="InterPro" id="IPR001810">
    <property type="entry name" value="F-box_dom"/>
</dbReference>
<keyword evidence="3" id="KW-1185">Reference proteome</keyword>
<reference evidence="2 3" key="1">
    <citation type="submission" date="2021-05" db="EMBL/GenBank/DDBJ databases">
        <title>Genome Assembly of Synthetic Allotetraploid Brassica napus Reveals Homoeologous Exchanges between Subgenomes.</title>
        <authorList>
            <person name="Davis J.T."/>
        </authorList>
    </citation>
    <scope>NUCLEOTIDE SEQUENCE [LARGE SCALE GENOMIC DNA]</scope>
    <source>
        <strain evidence="3">cv. Da-Ae</strain>
        <tissue evidence="2">Seedling</tissue>
    </source>
</reference>